<evidence type="ECO:0000256" key="11">
    <source>
        <dbReference type="ARBA" id="ARBA00022989"/>
    </source>
</evidence>
<dbReference type="PROSITE" id="PS50109">
    <property type="entry name" value="HIS_KIN"/>
    <property type="match status" value="1"/>
</dbReference>
<sequence length="419" mass="45562">MTRTTGMPIVRALLNLRSLHWKIILLVSAACAAMALTVGVLVHESTLRRSMHEGAVKAVDQLDRARQEARRTGRPAPLADPAGLPDPLLRQVERHGQGTYYEDGPPAPVYWAAEQKDGQLYALRTDMTADLLTRQALDRHLWKYSLVTLAVVIPATALVMELPARRLRRVARTARRITAGDLQARTGMGRRGGDEITEIAATVDAMADSLRDRLAGEQRFTADVAHELRTPLMGLVTSAGLLPEGEATELVRDRVRVLRDLVEDLLEISRLDAGAERVEPRRVPLAELIEDSVARTGLPATVTATGAPVAETDPRRLDRIVTNLVVNAHRHGATPVEVDVSGLTITVRDHGPGFPPDLLAHGPQRFRTGAEQRGRGHGLGLTIAQGQAKVIGARLDFRNRPDDGGAVAEVRLPDGADDR</sequence>
<evidence type="ECO:0000256" key="7">
    <source>
        <dbReference type="ARBA" id="ARBA00022692"/>
    </source>
</evidence>
<evidence type="ECO:0000259" key="14">
    <source>
        <dbReference type="PROSITE" id="PS50109"/>
    </source>
</evidence>
<dbReference type="Proteomes" id="UP001236795">
    <property type="component" value="Unassembled WGS sequence"/>
</dbReference>
<dbReference type="Pfam" id="PF02518">
    <property type="entry name" value="HATPase_c"/>
    <property type="match status" value="1"/>
</dbReference>
<dbReference type="PROSITE" id="PS50885">
    <property type="entry name" value="HAMP"/>
    <property type="match status" value="1"/>
</dbReference>
<evidence type="ECO:0000256" key="8">
    <source>
        <dbReference type="ARBA" id="ARBA00022741"/>
    </source>
</evidence>
<dbReference type="EC" id="2.7.13.3" evidence="3"/>
<keyword evidence="6" id="KW-0808">Transferase</keyword>
<keyword evidence="17" id="KW-1185">Reference proteome</keyword>
<dbReference type="InterPro" id="IPR003660">
    <property type="entry name" value="HAMP_dom"/>
</dbReference>
<evidence type="ECO:0000256" key="4">
    <source>
        <dbReference type="ARBA" id="ARBA00022475"/>
    </source>
</evidence>
<dbReference type="InterPro" id="IPR036890">
    <property type="entry name" value="HATPase_C_sf"/>
</dbReference>
<dbReference type="Pfam" id="PF00512">
    <property type="entry name" value="HisKA"/>
    <property type="match status" value="1"/>
</dbReference>
<evidence type="ECO:0000256" key="10">
    <source>
        <dbReference type="ARBA" id="ARBA00022840"/>
    </source>
</evidence>
<dbReference type="SMART" id="SM00304">
    <property type="entry name" value="HAMP"/>
    <property type="match status" value="1"/>
</dbReference>
<evidence type="ECO:0000256" key="6">
    <source>
        <dbReference type="ARBA" id="ARBA00022679"/>
    </source>
</evidence>
<evidence type="ECO:0000256" key="3">
    <source>
        <dbReference type="ARBA" id="ARBA00012438"/>
    </source>
</evidence>
<keyword evidence="8" id="KW-0547">Nucleotide-binding</keyword>
<dbReference type="PANTHER" id="PTHR44936:SF10">
    <property type="entry name" value="SENSOR PROTEIN RSTB"/>
    <property type="match status" value="1"/>
</dbReference>
<dbReference type="SMART" id="SM00387">
    <property type="entry name" value="HATPase_c"/>
    <property type="match status" value="1"/>
</dbReference>
<keyword evidence="13" id="KW-0472">Membrane</keyword>
<keyword evidence="11 13" id="KW-1133">Transmembrane helix</keyword>
<dbReference type="SMART" id="SM00388">
    <property type="entry name" value="HisKA"/>
    <property type="match status" value="1"/>
</dbReference>
<reference evidence="16 17" key="1">
    <citation type="submission" date="2023-07" db="EMBL/GenBank/DDBJ databases">
        <title>Genomic Encyclopedia of Type Strains, Phase IV (KMG-IV): sequencing the most valuable type-strain genomes for metagenomic binning, comparative biology and taxonomic classification.</title>
        <authorList>
            <person name="Goeker M."/>
        </authorList>
    </citation>
    <scope>NUCLEOTIDE SEQUENCE [LARGE SCALE GENOMIC DNA]</scope>
    <source>
        <strain evidence="16 17">DSM 40573</strain>
    </source>
</reference>
<feature type="compositionally biased region" description="Low complexity" evidence="12">
    <location>
        <begin position="74"/>
        <end position="87"/>
    </location>
</feature>
<feature type="region of interest" description="Disordered" evidence="12">
    <location>
        <begin position="61"/>
        <end position="87"/>
    </location>
</feature>
<dbReference type="Gene3D" id="1.10.287.130">
    <property type="match status" value="1"/>
</dbReference>
<keyword evidence="4" id="KW-1003">Cell membrane</keyword>
<name>A0ABU0KNU7_9ACTN</name>
<dbReference type="CDD" id="cd00082">
    <property type="entry name" value="HisKA"/>
    <property type="match status" value="1"/>
</dbReference>
<organism evidence="16 17">
    <name type="scientific">Streptomyces thermodiastaticus</name>
    <dbReference type="NCBI Taxonomy" id="44061"/>
    <lineage>
        <taxon>Bacteria</taxon>
        <taxon>Bacillati</taxon>
        <taxon>Actinomycetota</taxon>
        <taxon>Actinomycetes</taxon>
        <taxon>Kitasatosporales</taxon>
        <taxon>Streptomycetaceae</taxon>
        <taxon>Streptomyces</taxon>
    </lineage>
</organism>
<evidence type="ECO:0000313" key="17">
    <source>
        <dbReference type="Proteomes" id="UP001236795"/>
    </source>
</evidence>
<keyword evidence="7 13" id="KW-0812">Transmembrane</keyword>
<feature type="transmembrane region" description="Helical" evidence="13">
    <location>
        <begin position="21"/>
        <end position="42"/>
    </location>
</feature>
<dbReference type="SUPFAM" id="SSF47384">
    <property type="entry name" value="Homodimeric domain of signal transducing histidine kinase"/>
    <property type="match status" value="1"/>
</dbReference>
<dbReference type="CDD" id="cd06225">
    <property type="entry name" value="HAMP"/>
    <property type="match status" value="1"/>
</dbReference>
<evidence type="ECO:0000256" key="9">
    <source>
        <dbReference type="ARBA" id="ARBA00022777"/>
    </source>
</evidence>
<feature type="compositionally biased region" description="Basic and acidic residues" evidence="12">
    <location>
        <begin position="61"/>
        <end position="71"/>
    </location>
</feature>
<feature type="domain" description="Histidine kinase" evidence="14">
    <location>
        <begin position="223"/>
        <end position="416"/>
    </location>
</feature>
<comment type="caution">
    <text evidence="16">The sequence shown here is derived from an EMBL/GenBank/DDBJ whole genome shotgun (WGS) entry which is preliminary data.</text>
</comment>
<gene>
    <name evidence="16" type="ORF">QO019_005944</name>
</gene>
<protein>
    <recommendedName>
        <fullName evidence="3">histidine kinase</fullName>
        <ecNumber evidence="3">2.7.13.3</ecNumber>
    </recommendedName>
</protein>
<proteinExistence type="predicted"/>
<dbReference type="InterPro" id="IPR003661">
    <property type="entry name" value="HisK_dim/P_dom"/>
</dbReference>
<keyword evidence="5" id="KW-0597">Phosphoprotein</keyword>
<evidence type="ECO:0000256" key="13">
    <source>
        <dbReference type="SAM" id="Phobius"/>
    </source>
</evidence>
<evidence type="ECO:0000256" key="1">
    <source>
        <dbReference type="ARBA" id="ARBA00000085"/>
    </source>
</evidence>
<dbReference type="EMBL" id="JAUSWC010000028">
    <property type="protein sequence ID" value="MDQ0491059.1"/>
    <property type="molecule type" value="Genomic_DNA"/>
</dbReference>
<comment type="catalytic activity">
    <reaction evidence="1">
        <text>ATP + protein L-histidine = ADP + protein N-phospho-L-histidine.</text>
        <dbReference type="EC" id="2.7.13.3"/>
    </reaction>
</comment>
<dbReference type="PANTHER" id="PTHR44936">
    <property type="entry name" value="SENSOR PROTEIN CREC"/>
    <property type="match status" value="1"/>
</dbReference>
<dbReference type="InterPro" id="IPR003594">
    <property type="entry name" value="HATPase_dom"/>
</dbReference>
<dbReference type="Gene3D" id="3.30.565.10">
    <property type="entry name" value="Histidine kinase-like ATPase, C-terminal domain"/>
    <property type="match status" value="1"/>
</dbReference>
<dbReference type="Gene3D" id="6.10.340.10">
    <property type="match status" value="1"/>
</dbReference>
<keyword evidence="10" id="KW-0067">ATP-binding</keyword>
<evidence type="ECO:0000256" key="12">
    <source>
        <dbReference type="SAM" id="MobiDB-lite"/>
    </source>
</evidence>
<dbReference type="InterPro" id="IPR050980">
    <property type="entry name" value="2C_sensor_his_kinase"/>
</dbReference>
<evidence type="ECO:0000256" key="2">
    <source>
        <dbReference type="ARBA" id="ARBA00004651"/>
    </source>
</evidence>
<evidence type="ECO:0000313" key="16">
    <source>
        <dbReference type="EMBL" id="MDQ0491059.1"/>
    </source>
</evidence>
<accession>A0ABU0KNU7</accession>
<feature type="domain" description="HAMP" evidence="15">
    <location>
        <begin position="164"/>
        <end position="215"/>
    </location>
</feature>
<evidence type="ECO:0000259" key="15">
    <source>
        <dbReference type="PROSITE" id="PS50885"/>
    </source>
</evidence>
<dbReference type="SUPFAM" id="SSF158472">
    <property type="entry name" value="HAMP domain-like"/>
    <property type="match status" value="1"/>
</dbReference>
<dbReference type="GO" id="GO:0016301">
    <property type="term" value="F:kinase activity"/>
    <property type="evidence" value="ECO:0007669"/>
    <property type="project" value="UniProtKB-KW"/>
</dbReference>
<dbReference type="SUPFAM" id="SSF55874">
    <property type="entry name" value="ATPase domain of HSP90 chaperone/DNA topoisomerase II/histidine kinase"/>
    <property type="match status" value="1"/>
</dbReference>
<comment type="subcellular location">
    <subcellularLocation>
        <location evidence="2">Cell membrane</location>
        <topology evidence="2">Multi-pass membrane protein</topology>
    </subcellularLocation>
</comment>
<evidence type="ECO:0000256" key="5">
    <source>
        <dbReference type="ARBA" id="ARBA00022553"/>
    </source>
</evidence>
<dbReference type="Pfam" id="PF00672">
    <property type="entry name" value="HAMP"/>
    <property type="match status" value="1"/>
</dbReference>
<dbReference type="InterPro" id="IPR036097">
    <property type="entry name" value="HisK_dim/P_sf"/>
</dbReference>
<keyword evidence="9 16" id="KW-0418">Kinase</keyword>
<dbReference type="InterPro" id="IPR005467">
    <property type="entry name" value="His_kinase_dom"/>
</dbReference>